<dbReference type="Gene3D" id="1.10.287.130">
    <property type="match status" value="1"/>
</dbReference>
<dbReference type="Pfam" id="PF08448">
    <property type="entry name" value="PAS_4"/>
    <property type="match status" value="1"/>
</dbReference>
<dbReference type="InterPro" id="IPR000014">
    <property type="entry name" value="PAS"/>
</dbReference>
<dbReference type="SMART" id="SM00387">
    <property type="entry name" value="HATPase_c"/>
    <property type="match status" value="1"/>
</dbReference>
<dbReference type="InterPro" id="IPR036890">
    <property type="entry name" value="HATPase_C_sf"/>
</dbReference>
<accession>A0ABS8PNN2</accession>
<evidence type="ECO:0000256" key="5">
    <source>
        <dbReference type="ARBA" id="ARBA00022777"/>
    </source>
</evidence>
<dbReference type="EC" id="2.7.13.3" evidence="2"/>
<keyword evidence="3" id="KW-0597">Phosphoprotein</keyword>
<feature type="domain" description="Histidine kinase" evidence="6">
    <location>
        <begin position="390"/>
        <end position="604"/>
    </location>
</feature>
<evidence type="ECO:0000259" key="8">
    <source>
        <dbReference type="PROSITE" id="PS50113"/>
    </source>
</evidence>
<dbReference type="InterPro" id="IPR003661">
    <property type="entry name" value="HisK_dim/P_dom"/>
</dbReference>
<feature type="domain" description="PAC" evidence="8">
    <location>
        <begin position="208"/>
        <end position="260"/>
    </location>
</feature>
<feature type="domain" description="PAC" evidence="8">
    <location>
        <begin position="334"/>
        <end position="386"/>
    </location>
</feature>
<dbReference type="SMART" id="SM00091">
    <property type="entry name" value="PAS"/>
    <property type="match status" value="2"/>
</dbReference>
<evidence type="ECO:0000256" key="2">
    <source>
        <dbReference type="ARBA" id="ARBA00012438"/>
    </source>
</evidence>
<feature type="domain" description="PAS" evidence="7">
    <location>
        <begin position="261"/>
        <end position="331"/>
    </location>
</feature>
<dbReference type="PROSITE" id="PS50109">
    <property type="entry name" value="HIS_KIN"/>
    <property type="match status" value="1"/>
</dbReference>
<dbReference type="InterPro" id="IPR013655">
    <property type="entry name" value="PAS_fold_3"/>
</dbReference>
<dbReference type="PANTHER" id="PTHR43304:SF1">
    <property type="entry name" value="PAC DOMAIN-CONTAINING PROTEIN"/>
    <property type="match status" value="1"/>
</dbReference>
<evidence type="ECO:0000259" key="6">
    <source>
        <dbReference type="PROSITE" id="PS50109"/>
    </source>
</evidence>
<protein>
    <recommendedName>
        <fullName evidence="2">histidine kinase</fullName>
        <ecNumber evidence="2">2.7.13.3</ecNumber>
    </recommendedName>
</protein>
<evidence type="ECO:0000313" key="9">
    <source>
        <dbReference type="EMBL" id="MCD2421401.1"/>
    </source>
</evidence>
<dbReference type="PROSITE" id="PS50112">
    <property type="entry name" value="PAS"/>
    <property type="match status" value="1"/>
</dbReference>
<dbReference type="InterPro" id="IPR001610">
    <property type="entry name" value="PAC"/>
</dbReference>
<comment type="caution">
    <text evidence="9">The sequence shown here is derived from an EMBL/GenBank/DDBJ whole genome shotgun (WGS) entry which is preliminary data.</text>
</comment>
<dbReference type="SUPFAM" id="SSF47384">
    <property type="entry name" value="Homodimeric domain of signal transducing histidine kinase"/>
    <property type="match status" value="1"/>
</dbReference>
<dbReference type="InterPro" id="IPR036097">
    <property type="entry name" value="HisK_dim/P_sf"/>
</dbReference>
<comment type="catalytic activity">
    <reaction evidence="1">
        <text>ATP + protein L-histidine = ADP + protein N-phospho-L-histidine.</text>
        <dbReference type="EC" id="2.7.13.3"/>
    </reaction>
</comment>
<dbReference type="InterPro" id="IPR052162">
    <property type="entry name" value="Sensor_kinase/Photoreceptor"/>
</dbReference>
<evidence type="ECO:0000259" key="7">
    <source>
        <dbReference type="PROSITE" id="PS50112"/>
    </source>
</evidence>
<dbReference type="Proteomes" id="UP001199816">
    <property type="component" value="Unassembled WGS sequence"/>
</dbReference>
<dbReference type="PANTHER" id="PTHR43304">
    <property type="entry name" value="PHYTOCHROME-LIKE PROTEIN CPH1"/>
    <property type="match status" value="1"/>
</dbReference>
<gene>
    <name evidence="9" type="ORF">LQ567_01410</name>
</gene>
<reference evidence="9 10" key="1">
    <citation type="submission" date="2021-11" db="EMBL/GenBank/DDBJ databases">
        <title>Genomic of Niabella pedocola.</title>
        <authorList>
            <person name="Wu T."/>
        </authorList>
    </citation>
    <scope>NUCLEOTIDE SEQUENCE [LARGE SCALE GENOMIC DNA]</scope>
    <source>
        <strain evidence="9 10">JCM 31011</strain>
    </source>
</reference>
<name>A0ABS8PNN2_9BACT</name>
<dbReference type="SMART" id="SM00086">
    <property type="entry name" value="PAC"/>
    <property type="match status" value="2"/>
</dbReference>
<dbReference type="InterPro" id="IPR005467">
    <property type="entry name" value="His_kinase_dom"/>
</dbReference>
<dbReference type="InterPro" id="IPR004358">
    <property type="entry name" value="Sig_transdc_His_kin-like_C"/>
</dbReference>
<evidence type="ECO:0000256" key="3">
    <source>
        <dbReference type="ARBA" id="ARBA00022553"/>
    </source>
</evidence>
<dbReference type="EMBL" id="JAJNEC010000003">
    <property type="protein sequence ID" value="MCD2421401.1"/>
    <property type="molecule type" value="Genomic_DNA"/>
</dbReference>
<dbReference type="CDD" id="cd00075">
    <property type="entry name" value="HATPase"/>
    <property type="match status" value="1"/>
</dbReference>
<dbReference type="CDD" id="cd00082">
    <property type="entry name" value="HisKA"/>
    <property type="match status" value="1"/>
</dbReference>
<dbReference type="Gene3D" id="3.30.565.10">
    <property type="entry name" value="Histidine kinase-like ATPase, C-terminal domain"/>
    <property type="match status" value="1"/>
</dbReference>
<evidence type="ECO:0000313" key="10">
    <source>
        <dbReference type="Proteomes" id="UP001199816"/>
    </source>
</evidence>
<evidence type="ECO:0000256" key="4">
    <source>
        <dbReference type="ARBA" id="ARBA00022679"/>
    </source>
</evidence>
<keyword evidence="10" id="KW-1185">Reference proteome</keyword>
<keyword evidence="4" id="KW-0808">Transferase</keyword>
<dbReference type="Pfam" id="PF02518">
    <property type="entry name" value="HATPase_c"/>
    <property type="match status" value="1"/>
</dbReference>
<dbReference type="PRINTS" id="PR00344">
    <property type="entry name" value="BCTRLSENSOR"/>
</dbReference>
<dbReference type="SUPFAM" id="SSF55874">
    <property type="entry name" value="ATPase domain of HSP90 chaperone/DNA topoisomerase II/histidine kinase"/>
    <property type="match status" value="1"/>
</dbReference>
<keyword evidence="5" id="KW-0418">Kinase</keyword>
<dbReference type="RefSeq" id="WP_231002307.1">
    <property type="nucleotide sequence ID" value="NZ_JAJNEC010000003.1"/>
</dbReference>
<proteinExistence type="predicted"/>
<dbReference type="Pfam" id="PF00512">
    <property type="entry name" value="HisKA"/>
    <property type="match status" value="1"/>
</dbReference>
<evidence type="ECO:0000256" key="1">
    <source>
        <dbReference type="ARBA" id="ARBA00000085"/>
    </source>
</evidence>
<dbReference type="InterPro" id="IPR000700">
    <property type="entry name" value="PAS-assoc_C"/>
</dbReference>
<sequence>MEPENILTTSISAAFDAVFTMSSDWSRMLHLKSTGFLQQTDTPVTDWLHQYIPQEDQARVAHMVREAVARKQRFRLIHRVRTANGGTGWALSSAVPVMDNQEQIVEWLVGSIDITESHRASDVTRTARQVAERQIRLYETITASTPDLIYVFDLNYRFTYANKALLAMWGKEWEAAIGKGLRENGYEDWHANMHEREIDTVRRTKLPIRGEVSFPHAVLGRRIYDYIFTPVFNEIGDVEAIAGTTRDITDIRNAEMKIVESENRFRNMAEGADVMINVTDGQGTNVYFNRLWAVVTGRTIPDLLASGWLDLVHPDDKIRIERLLAERTEKKLRWKSEFRIVRADGSYLWLLLQATPRFHSDGSFAGYINSLVDITDIKENEQRKNDFISTISHELRTPLTSATGFVEILQARAVSDGDQHAASMLTIVEKQLDKMTRMLHNFLNAARFESSNMHMRIERFDISILLHELEEELKATVTSHILSFKSREIWIDADKEKIAQVIHNLISNAIKYSPAGSAITIDCDIINGQLRLTVEDYGPGIRLEDQPLIFTRFYRVRNTQTKYVPGFGIGLFICSEIVKAHNGQIAVESWPGKGSAFYFTLPVA</sequence>
<dbReference type="InterPro" id="IPR003594">
    <property type="entry name" value="HATPase_dom"/>
</dbReference>
<dbReference type="InterPro" id="IPR035965">
    <property type="entry name" value="PAS-like_dom_sf"/>
</dbReference>
<dbReference type="PROSITE" id="PS50113">
    <property type="entry name" value="PAC"/>
    <property type="match status" value="3"/>
</dbReference>
<dbReference type="Gene3D" id="3.30.450.20">
    <property type="entry name" value="PAS domain"/>
    <property type="match status" value="3"/>
</dbReference>
<dbReference type="InterPro" id="IPR013656">
    <property type="entry name" value="PAS_4"/>
</dbReference>
<organism evidence="9 10">
    <name type="scientific">Niabella pedocola</name>
    <dbReference type="NCBI Taxonomy" id="1752077"/>
    <lineage>
        <taxon>Bacteria</taxon>
        <taxon>Pseudomonadati</taxon>
        <taxon>Bacteroidota</taxon>
        <taxon>Chitinophagia</taxon>
        <taxon>Chitinophagales</taxon>
        <taxon>Chitinophagaceae</taxon>
        <taxon>Niabella</taxon>
    </lineage>
</organism>
<feature type="domain" description="PAC" evidence="8">
    <location>
        <begin position="70"/>
        <end position="126"/>
    </location>
</feature>
<dbReference type="Pfam" id="PF08447">
    <property type="entry name" value="PAS_3"/>
    <property type="match status" value="2"/>
</dbReference>
<dbReference type="CDD" id="cd00130">
    <property type="entry name" value="PAS"/>
    <property type="match status" value="3"/>
</dbReference>
<dbReference type="NCBIfam" id="TIGR00229">
    <property type="entry name" value="sensory_box"/>
    <property type="match status" value="2"/>
</dbReference>
<dbReference type="SUPFAM" id="SSF55785">
    <property type="entry name" value="PYP-like sensor domain (PAS domain)"/>
    <property type="match status" value="3"/>
</dbReference>
<dbReference type="SMART" id="SM00388">
    <property type="entry name" value="HisKA"/>
    <property type="match status" value="1"/>
</dbReference>